<comment type="caution">
    <text evidence="1">The sequence shown here is derived from an EMBL/GenBank/DDBJ whole genome shotgun (WGS) entry which is preliminary data.</text>
</comment>
<proteinExistence type="predicted"/>
<dbReference type="AlphaFoldDB" id="A0A7W5B5K3"/>
<sequence length="332" mass="37826">MKAELTLEERDLLLSSMTAEQREFLHHTLVRGRRTVFAKQLANRKSQYIPDDASVDEIEAYLEEWDYIGFTDSGSVSEATRCECGRPLRYQHQVLHLPTGTTRYFGIDHLQLHTGIDAGIISAIQRGFDVLDAELNEVLIKYRDGWDLGYHFYQPFPAQLDIPRDIADQLDAGLPLLGRQIARLRTKLRELEQASSWERISQGSERVRQQLEYKSETETVVIDTASSQGMLLFEETDSELRERQELVRQGPFYLPPAAVRAINASLLPKTRISARALSEGLIEQKLIGAKRMSSGKPEAYIAVAAYLDTLTEQGKCRMLERTSEDRIYFGLD</sequence>
<dbReference type="Proteomes" id="UP000570361">
    <property type="component" value="Unassembled WGS sequence"/>
</dbReference>
<name>A0A7W5B5K3_9BACL</name>
<reference evidence="1 2" key="1">
    <citation type="submission" date="2020-08" db="EMBL/GenBank/DDBJ databases">
        <title>Genomic Encyclopedia of Type Strains, Phase III (KMG-III): the genomes of soil and plant-associated and newly described type strains.</title>
        <authorList>
            <person name="Whitman W."/>
        </authorList>
    </citation>
    <scope>NUCLEOTIDE SEQUENCE [LARGE SCALE GENOMIC DNA]</scope>
    <source>
        <strain evidence="1 2">CECT 5862</strain>
    </source>
</reference>
<evidence type="ECO:0000313" key="2">
    <source>
        <dbReference type="Proteomes" id="UP000570361"/>
    </source>
</evidence>
<dbReference type="EMBL" id="JACHXK010000030">
    <property type="protein sequence ID" value="MBB3114361.1"/>
    <property type="molecule type" value="Genomic_DNA"/>
</dbReference>
<protein>
    <submittedName>
        <fullName evidence="1">Uncharacterized protein</fullName>
    </submittedName>
</protein>
<keyword evidence="2" id="KW-1185">Reference proteome</keyword>
<gene>
    <name evidence="1" type="ORF">FHS18_006482</name>
</gene>
<accession>A0A7W5B5K3</accession>
<organism evidence="1 2">
    <name type="scientific">Paenibacillus phyllosphaerae</name>
    <dbReference type="NCBI Taxonomy" id="274593"/>
    <lineage>
        <taxon>Bacteria</taxon>
        <taxon>Bacillati</taxon>
        <taxon>Bacillota</taxon>
        <taxon>Bacilli</taxon>
        <taxon>Bacillales</taxon>
        <taxon>Paenibacillaceae</taxon>
        <taxon>Paenibacillus</taxon>
    </lineage>
</organism>
<dbReference type="RefSeq" id="WP_183604396.1">
    <property type="nucleotide sequence ID" value="NZ_JACHXK010000030.1"/>
</dbReference>
<evidence type="ECO:0000313" key="1">
    <source>
        <dbReference type="EMBL" id="MBB3114361.1"/>
    </source>
</evidence>